<evidence type="ECO:0000256" key="1">
    <source>
        <dbReference type="ARBA" id="ARBA00022723"/>
    </source>
</evidence>
<dbReference type="AlphaFoldDB" id="A0A0J7YNI8"/>
<dbReference type="SUPFAM" id="SSF90209">
    <property type="entry name" value="Ran binding protein zinc finger-like"/>
    <property type="match status" value="1"/>
</dbReference>
<evidence type="ECO:0000313" key="6">
    <source>
        <dbReference type="EMBL" id="KMS65141.1"/>
    </source>
</evidence>
<dbReference type="InterPro" id="IPR001876">
    <property type="entry name" value="Znf_RanBP2"/>
</dbReference>
<proteinExistence type="predicted"/>
<dbReference type="InterPro" id="IPR036443">
    <property type="entry name" value="Znf_RanBP2_sf"/>
</dbReference>
<dbReference type="PROSITE" id="PS01358">
    <property type="entry name" value="ZF_RANBP2_1"/>
    <property type="match status" value="1"/>
</dbReference>
<keyword evidence="2 4" id="KW-0863">Zinc-finger</keyword>
<organism evidence="6 7">
    <name type="scientific">Beta vulgaris subsp. vulgaris</name>
    <name type="common">Beet</name>
    <dbReference type="NCBI Taxonomy" id="3555"/>
    <lineage>
        <taxon>Eukaryota</taxon>
        <taxon>Viridiplantae</taxon>
        <taxon>Streptophyta</taxon>
        <taxon>Embryophyta</taxon>
        <taxon>Tracheophyta</taxon>
        <taxon>Spermatophyta</taxon>
        <taxon>Magnoliopsida</taxon>
        <taxon>eudicotyledons</taxon>
        <taxon>Gunneridae</taxon>
        <taxon>Pentapetalae</taxon>
        <taxon>Caryophyllales</taxon>
        <taxon>Chenopodiaceae</taxon>
        <taxon>Betoideae</taxon>
        <taxon>Beta</taxon>
    </lineage>
</organism>
<keyword evidence="3" id="KW-0862">Zinc</keyword>
<evidence type="ECO:0000256" key="4">
    <source>
        <dbReference type="PROSITE-ProRule" id="PRU00322"/>
    </source>
</evidence>
<reference evidence="6 7" key="1">
    <citation type="journal article" date="2014" name="Nature">
        <title>The genome of the recently domesticated crop plant sugar beet (Beta vulgaris).</title>
        <authorList>
            <person name="Dohm J.C."/>
            <person name="Minoche A.E."/>
            <person name="Holtgrawe D."/>
            <person name="Capella-Gutierrez S."/>
            <person name="Zakrzewski F."/>
            <person name="Tafer H."/>
            <person name="Rupp O."/>
            <person name="Sorensen T.R."/>
            <person name="Stracke R."/>
            <person name="Reinhardt R."/>
            <person name="Goesmann A."/>
            <person name="Kraft T."/>
            <person name="Schulz B."/>
            <person name="Stadler P.F."/>
            <person name="Schmidt T."/>
            <person name="Gabaldon T."/>
            <person name="Lehrach H."/>
            <person name="Weisshaar B."/>
            <person name="Himmelbauer H."/>
        </authorList>
    </citation>
    <scope>NUCLEOTIDE SEQUENCE [LARGE SCALE GENOMIC DNA]</scope>
    <source>
        <tissue evidence="6">Taproot</tissue>
    </source>
</reference>
<feature type="domain" description="RanBP2-type" evidence="5">
    <location>
        <begin position="15"/>
        <end position="44"/>
    </location>
</feature>
<protein>
    <recommendedName>
        <fullName evidence="5">RanBP2-type domain-containing protein</fullName>
    </recommendedName>
</protein>
<evidence type="ECO:0000256" key="2">
    <source>
        <dbReference type="ARBA" id="ARBA00022771"/>
    </source>
</evidence>
<gene>
    <name evidence="6" type="ORF">BVRB_039010</name>
</gene>
<accession>A0A0J7YNI8</accession>
<dbReference type="PROSITE" id="PS50199">
    <property type="entry name" value="ZF_RANBP2_2"/>
    <property type="match status" value="1"/>
</dbReference>
<evidence type="ECO:0000259" key="5">
    <source>
        <dbReference type="PROSITE" id="PS50199"/>
    </source>
</evidence>
<evidence type="ECO:0000256" key="3">
    <source>
        <dbReference type="ARBA" id="ARBA00022833"/>
    </source>
</evidence>
<evidence type="ECO:0000313" key="7">
    <source>
        <dbReference type="Proteomes" id="UP000035740"/>
    </source>
</evidence>
<keyword evidence="7" id="KW-1185">Reference proteome</keyword>
<sequence length="80" mass="8537">MCQAPISGAAALDLDLAPWVCPQCTYVNECGPEKCGACEGPRPEQPPTPVDYTSAIASIQTEVEQHDLCRSLARAIVEYG</sequence>
<dbReference type="Proteomes" id="UP000035740">
    <property type="component" value="Unassembled WGS sequence"/>
</dbReference>
<dbReference type="Gramene" id="KMS65141">
    <property type="protein sequence ID" value="KMS65141"/>
    <property type="gene ID" value="BVRB_039010"/>
</dbReference>
<dbReference type="GO" id="GO:0008270">
    <property type="term" value="F:zinc ion binding"/>
    <property type="evidence" value="ECO:0007669"/>
    <property type="project" value="UniProtKB-KW"/>
</dbReference>
<dbReference type="EMBL" id="KQ113960">
    <property type="protein sequence ID" value="KMS65141.1"/>
    <property type="molecule type" value="Genomic_DNA"/>
</dbReference>
<name>A0A0J7YNI8_BETVV</name>
<keyword evidence="1" id="KW-0479">Metal-binding</keyword>
<dbReference type="Gene3D" id="2.30.30.380">
    <property type="entry name" value="Zn-finger domain of Sec23/24"/>
    <property type="match status" value="1"/>
</dbReference>